<comment type="caution">
    <text evidence="2">The sequence shown here is derived from an EMBL/GenBank/DDBJ whole genome shotgun (WGS) entry which is preliminary data.</text>
</comment>
<reference evidence="2 3" key="1">
    <citation type="submission" date="2019-05" db="EMBL/GenBank/DDBJ databases">
        <title>Verrucobacter flavum gen. nov., sp. nov. a new member of the family Verrucomicrobiaceae.</title>
        <authorList>
            <person name="Szuroczki S."/>
            <person name="Abbaszade G."/>
            <person name="Szabo A."/>
            <person name="Felfoldi T."/>
            <person name="Schumann P."/>
            <person name="Boka K."/>
            <person name="Keki Z."/>
            <person name="Toumi M."/>
            <person name="Toth E."/>
        </authorList>
    </citation>
    <scope>NUCLEOTIDE SEQUENCE [LARGE SCALE GENOMIC DNA]</scope>
    <source>
        <strain evidence="2 3">MG-N-17</strain>
    </source>
</reference>
<gene>
    <name evidence="2" type="ORF">FEM03_14135</name>
</gene>
<dbReference type="AlphaFoldDB" id="A0A5R8KDD4"/>
<feature type="compositionally biased region" description="Low complexity" evidence="1">
    <location>
        <begin position="204"/>
        <end position="222"/>
    </location>
</feature>
<evidence type="ECO:0000313" key="3">
    <source>
        <dbReference type="Proteomes" id="UP000306196"/>
    </source>
</evidence>
<sequence>MKRFAPWIFILLAPLLISMGKKEEFSITFHSQGNDTDMRKTIFPFVLDGRSLIFKILPEISQKNVAAYHSFPAPTGGNGLTLQLDFRGKQNLDLITRTRNGEYLLALVNGQPVDYVRIDQVVSNGMITIWQGVPDSVIAALAKKHPKITSSGAPSMSDKFEMSPTTPKEKKSFLQRFKKEEREAEKRKKAGEEEKPAIPSFNLPTAPTSTPDPAAPGVPAAPTSSQMPVEGVTPLPGEAPQGQLPLPQ</sequence>
<keyword evidence="3" id="KW-1185">Reference proteome</keyword>
<feature type="compositionally biased region" description="Basic and acidic residues" evidence="1">
    <location>
        <begin position="167"/>
        <end position="196"/>
    </location>
</feature>
<accession>A0A5R8KDD4</accession>
<dbReference type="RefSeq" id="WP_138086917.1">
    <property type="nucleotide sequence ID" value="NZ_VAUV01000009.1"/>
</dbReference>
<feature type="region of interest" description="Disordered" evidence="1">
    <location>
        <begin position="147"/>
        <end position="248"/>
    </location>
</feature>
<protein>
    <submittedName>
        <fullName evidence="2">Uncharacterized protein</fullName>
    </submittedName>
</protein>
<dbReference type="Proteomes" id="UP000306196">
    <property type="component" value="Unassembled WGS sequence"/>
</dbReference>
<proteinExistence type="predicted"/>
<name>A0A5R8KDD4_9BACT</name>
<dbReference type="OrthoDB" id="196510at2"/>
<organism evidence="2 3">
    <name type="scientific">Phragmitibacter flavus</name>
    <dbReference type="NCBI Taxonomy" id="2576071"/>
    <lineage>
        <taxon>Bacteria</taxon>
        <taxon>Pseudomonadati</taxon>
        <taxon>Verrucomicrobiota</taxon>
        <taxon>Verrucomicrobiia</taxon>
        <taxon>Verrucomicrobiales</taxon>
        <taxon>Verrucomicrobiaceae</taxon>
        <taxon>Phragmitibacter</taxon>
    </lineage>
</organism>
<evidence type="ECO:0000256" key="1">
    <source>
        <dbReference type="SAM" id="MobiDB-lite"/>
    </source>
</evidence>
<dbReference type="EMBL" id="VAUV01000009">
    <property type="protein sequence ID" value="TLD70318.1"/>
    <property type="molecule type" value="Genomic_DNA"/>
</dbReference>
<evidence type="ECO:0000313" key="2">
    <source>
        <dbReference type="EMBL" id="TLD70318.1"/>
    </source>
</evidence>